<organism evidence="2 3">
    <name type="scientific">Fistulina hepatica ATCC 64428</name>
    <dbReference type="NCBI Taxonomy" id="1128425"/>
    <lineage>
        <taxon>Eukaryota</taxon>
        <taxon>Fungi</taxon>
        <taxon>Dikarya</taxon>
        <taxon>Basidiomycota</taxon>
        <taxon>Agaricomycotina</taxon>
        <taxon>Agaricomycetes</taxon>
        <taxon>Agaricomycetidae</taxon>
        <taxon>Agaricales</taxon>
        <taxon>Fistulinaceae</taxon>
        <taxon>Fistulina</taxon>
    </lineage>
</organism>
<feature type="transmembrane region" description="Helical" evidence="1">
    <location>
        <begin position="12"/>
        <end position="37"/>
    </location>
</feature>
<dbReference type="EMBL" id="KN881675">
    <property type="protein sequence ID" value="KIY50434.1"/>
    <property type="molecule type" value="Genomic_DNA"/>
</dbReference>
<dbReference type="AlphaFoldDB" id="A0A0D7AH30"/>
<evidence type="ECO:0000256" key="1">
    <source>
        <dbReference type="SAM" id="Phobius"/>
    </source>
</evidence>
<evidence type="ECO:0000313" key="3">
    <source>
        <dbReference type="Proteomes" id="UP000054144"/>
    </source>
</evidence>
<protein>
    <submittedName>
        <fullName evidence="2">Uncharacterized protein</fullName>
    </submittedName>
</protein>
<reference evidence="2 3" key="1">
    <citation type="journal article" date="2015" name="Fungal Genet. Biol.">
        <title>Evolution of novel wood decay mechanisms in Agaricales revealed by the genome sequences of Fistulina hepatica and Cylindrobasidium torrendii.</title>
        <authorList>
            <person name="Floudas D."/>
            <person name="Held B.W."/>
            <person name="Riley R."/>
            <person name="Nagy L.G."/>
            <person name="Koehler G."/>
            <person name="Ransdell A.S."/>
            <person name="Younus H."/>
            <person name="Chow J."/>
            <person name="Chiniquy J."/>
            <person name="Lipzen A."/>
            <person name="Tritt A."/>
            <person name="Sun H."/>
            <person name="Haridas S."/>
            <person name="LaButti K."/>
            <person name="Ohm R.A."/>
            <person name="Kues U."/>
            <person name="Blanchette R.A."/>
            <person name="Grigoriev I.V."/>
            <person name="Minto R.E."/>
            <person name="Hibbett D.S."/>
        </authorList>
    </citation>
    <scope>NUCLEOTIDE SEQUENCE [LARGE SCALE GENOMIC DNA]</scope>
    <source>
        <strain evidence="2 3">ATCC 64428</strain>
    </source>
</reference>
<dbReference type="Proteomes" id="UP000054144">
    <property type="component" value="Unassembled WGS sequence"/>
</dbReference>
<name>A0A0D7AH30_9AGAR</name>
<dbReference type="OrthoDB" id="2535105at2759"/>
<feature type="transmembrane region" description="Helical" evidence="1">
    <location>
        <begin position="49"/>
        <end position="72"/>
    </location>
</feature>
<evidence type="ECO:0000313" key="2">
    <source>
        <dbReference type="EMBL" id="KIY50434.1"/>
    </source>
</evidence>
<keyword evidence="1" id="KW-1133">Transmembrane helix</keyword>
<dbReference type="PANTHER" id="PTHR40465">
    <property type="entry name" value="CHROMOSOME 1, WHOLE GENOME SHOTGUN SEQUENCE"/>
    <property type="match status" value="1"/>
</dbReference>
<keyword evidence="1" id="KW-0812">Transmembrane</keyword>
<gene>
    <name evidence="2" type="ORF">FISHEDRAFT_71491</name>
</gene>
<dbReference type="PANTHER" id="PTHR40465:SF1">
    <property type="entry name" value="DUF6534 DOMAIN-CONTAINING PROTEIN"/>
    <property type="match status" value="1"/>
</dbReference>
<feature type="transmembrane region" description="Helical" evidence="1">
    <location>
        <begin position="92"/>
        <end position="110"/>
    </location>
</feature>
<proteinExistence type="predicted"/>
<accession>A0A0D7AH30</accession>
<sequence>MAIEATLDNTLGATFIGIILSTILFGITLLQSYLYFVDGSSNDPTFLKCFVGTLLAIDSFHVALIVHANYFYTVTHFGNYEELELTVWSLDAQIAVGVVLSTMVQWFYAYRTYQLSFRRDFITPIVIVRTTHIPPPSSIVELTRLDMFLVPSLISTVR</sequence>
<keyword evidence="3" id="KW-1185">Reference proteome</keyword>
<keyword evidence="1" id="KW-0472">Membrane</keyword>